<accession>A0A226D5B3</accession>
<comment type="caution">
    <text evidence="2">The sequence shown here is derived from an EMBL/GenBank/DDBJ whole genome shotgun (WGS) entry which is preliminary data.</text>
</comment>
<proteinExistence type="predicted"/>
<organism evidence="2 3">
    <name type="scientific">Folsomia candida</name>
    <name type="common">Springtail</name>
    <dbReference type="NCBI Taxonomy" id="158441"/>
    <lineage>
        <taxon>Eukaryota</taxon>
        <taxon>Metazoa</taxon>
        <taxon>Ecdysozoa</taxon>
        <taxon>Arthropoda</taxon>
        <taxon>Hexapoda</taxon>
        <taxon>Collembola</taxon>
        <taxon>Entomobryomorpha</taxon>
        <taxon>Isotomoidea</taxon>
        <taxon>Isotomidae</taxon>
        <taxon>Proisotominae</taxon>
        <taxon>Folsomia</taxon>
    </lineage>
</organism>
<gene>
    <name evidence="2" type="ORF">Fcan01_25624</name>
</gene>
<dbReference type="Proteomes" id="UP000198287">
    <property type="component" value="Unassembled WGS sequence"/>
</dbReference>
<evidence type="ECO:0000313" key="3">
    <source>
        <dbReference type="Proteomes" id="UP000198287"/>
    </source>
</evidence>
<keyword evidence="1" id="KW-0812">Transmembrane</keyword>
<evidence type="ECO:0000256" key="1">
    <source>
        <dbReference type="SAM" id="Phobius"/>
    </source>
</evidence>
<feature type="transmembrane region" description="Helical" evidence="1">
    <location>
        <begin position="53"/>
        <end position="73"/>
    </location>
</feature>
<name>A0A226D5B3_FOLCA</name>
<dbReference type="EMBL" id="LNIX01000038">
    <property type="protein sequence ID" value="OXA39426.1"/>
    <property type="molecule type" value="Genomic_DNA"/>
</dbReference>
<keyword evidence="3" id="KW-1185">Reference proteome</keyword>
<sequence length="152" mass="16794">MKFFPRIVAFRKYSIISILLITIVTFIAIVNVALAIKYSVASSSPSGNESARYFIFGSIVLVLVDVGILKLVCCRNGLGIAKHSSADDPPVALPGGMSSIWDEPAENVNTEDDIQRQAKTDEVVRIIRELFFTFVNEARKVQDEEDKTTLQA</sequence>
<evidence type="ECO:0000313" key="2">
    <source>
        <dbReference type="EMBL" id="OXA39426.1"/>
    </source>
</evidence>
<keyword evidence="1" id="KW-0472">Membrane</keyword>
<protein>
    <submittedName>
        <fullName evidence="2">Uncharacterized protein</fullName>
    </submittedName>
</protein>
<dbReference type="AlphaFoldDB" id="A0A226D5B3"/>
<keyword evidence="1" id="KW-1133">Transmembrane helix</keyword>
<feature type="transmembrane region" description="Helical" evidence="1">
    <location>
        <begin position="12"/>
        <end position="33"/>
    </location>
</feature>
<reference evidence="2 3" key="1">
    <citation type="submission" date="2015-12" db="EMBL/GenBank/DDBJ databases">
        <title>The genome of Folsomia candida.</title>
        <authorList>
            <person name="Faddeeva A."/>
            <person name="Derks M.F."/>
            <person name="Anvar Y."/>
            <person name="Smit S."/>
            <person name="Van Straalen N."/>
            <person name="Roelofs D."/>
        </authorList>
    </citation>
    <scope>NUCLEOTIDE SEQUENCE [LARGE SCALE GENOMIC DNA]</scope>
    <source>
        <strain evidence="2 3">VU population</strain>
        <tissue evidence="2">Whole body</tissue>
    </source>
</reference>